<reference evidence="1 2" key="1">
    <citation type="submission" date="2019-08" db="EMBL/GenBank/DDBJ databases">
        <title>Bacillus genomes from the desert of Cuatro Cienegas, Coahuila.</title>
        <authorList>
            <person name="Olmedo-Alvarez G."/>
        </authorList>
    </citation>
    <scope>NUCLEOTIDE SEQUENCE [LARGE SCALE GENOMIC DNA]</scope>
    <source>
        <strain evidence="1 2">CH28_1T</strain>
    </source>
</reference>
<dbReference type="OrthoDB" id="2973153at2"/>
<dbReference type="GO" id="GO:0046983">
    <property type="term" value="F:protein dimerization activity"/>
    <property type="evidence" value="ECO:0007669"/>
    <property type="project" value="InterPro"/>
</dbReference>
<accession>A0A5D4T3B7</accession>
<dbReference type="GO" id="GO:0043937">
    <property type="term" value="P:regulation of sporulation"/>
    <property type="evidence" value="ECO:0007669"/>
    <property type="project" value="InterPro"/>
</dbReference>
<comment type="caution">
    <text evidence="1">The sequence shown here is derived from an EMBL/GenBank/DDBJ whole genome shotgun (WGS) entry which is preliminary data.</text>
</comment>
<dbReference type="AlphaFoldDB" id="A0A5D4T3B7"/>
<dbReference type="Proteomes" id="UP000322524">
    <property type="component" value="Unassembled WGS sequence"/>
</dbReference>
<protein>
    <submittedName>
        <fullName evidence="1">Aspartyl-phosphate phosphatase Spo0E family protein</fullName>
    </submittedName>
</protein>
<dbReference type="InterPro" id="IPR036638">
    <property type="entry name" value="HLH_DNA-bd_sf"/>
</dbReference>
<gene>
    <name evidence="1" type="ORF">FZC76_05985</name>
</gene>
<name>A0A5D4T3B7_9BACI</name>
<dbReference type="InterPro" id="IPR018540">
    <property type="entry name" value="Spo0E-like"/>
</dbReference>
<dbReference type="RefSeq" id="WP_148987340.1">
    <property type="nucleotide sequence ID" value="NZ_VTEV01000002.1"/>
</dbReference>
<dbReference type="SUPFAM" id="SSF140500">
    <property type="entry name" value="BAS1536-like"/>
    <property type="match status" value="1"/>
</dbReference>
<organism evidence="1 2">
    <name type="scientific">Sutcliffiella horikoshii</name>
    <dbReference type="NCBI Taxonomy" id="79883"/>
    <lineage>
        <taxon>Bacteria</taxon>
        <taxon>Bacillati</taxon>
        <taxon>Bacillota</taxon>
        <taxon>Bacilli</taxon>
        <taxon>Bacillales</taxon>
        <taxon>Bacillaceae</taxon>
        <taxon>Sutcliffiella</taxon>
    </lineage>
</organism>
<evidence type="ECO:0000313" key="2">
    <source>
        <dbReference type="Proteomes" id="UP000322524"/>
    </source>
</evidence>
<evidence type="ECO:0000313" key="1">
    <source>
        <dbReference type="EMBL" id="TYS69779.1"/>
    </source>
</evidence>
<dbReference type="InterPro" id="IPR037208">
    <property type="entry name" value="Spo0E-like_sf"/>
</dbReference>
<sequence length="54" mass="6348">MHKMQKEKLENLVEILKERLYQSYLKNGLDSETTISISQELDAILNVMQILKVK</sequence>
<dbReference type="EMBL" id="VTEV01000002">
    <property type="protein sequence ID" value="TYS69779.1"/>
    <property type="molecule type" value="Genomic_DNA"/>
</dbReference>
<proteinExistence type="predicted"/>
<dbReference type="Pfam" id="PF09388">
    <property type="entry name" value="SpoOE-like"/>
    <property type="match status" value="1"/>
</dbReference>
<dbReference type="Gene3D" id="4.10.280.10">
    <property type="entry name" value="Helix-loop-helix DNA-binding domain"/>
    <property type="match status" value="1"/>
</dbReference>